<dbReference type="InterPro" id="IPR003018">
    <property type="entry name" value="GAF"/>
</dbReference>
<dbReference type="RefSeq" id="WP_137335875.1">
    <property type="nucleotide sequence ID" value="NZ_CP040078.1"/>
</dbReference>
<dbReference type="SUPFAM" id="SSF55781">
    <property type="entry name" value="GAF domain-like"/>
    <property type="match status" value="1"/>
</dbReference>
<dbReference type="InterPro" id="IPR035965">
    <property type="entry name" value="PAS-like_dom_sf"/>
</dbReference>
<dbReference type="InterPro" id="IPR000014">
    <property type="entry name" value="PAS"/>
</dbReference>
<evidence type="ECO:0000313" key="3">
    <source>
        <dbReference type="Proteomes" id="UP000298656"/>
    </source>
</evidence>
<dbReference type="KEGG" id="tvl:FAZ95_28900"/>
<protein>
    <submittedName>
        <fullName evidence="2">PAS domain-containing protein</fullName>
    </submittedName>
</protein>
<feature type="domain" description="PAS" evidence="1">
    <location>
        <begin position="193"/>
        <end position="237"/>
    </location>
</feature>
<dbReference type="SUPFAM" id="SSF55785">
    <property type="entry name" value="PYP-like sensor domain (PAS domain)"/>
    <property type="match status" value="1"/>
</dbReference>
<proteinExistence type="predicted"/>
<evidence type="ECO:0000313" key="2">
    <source>
        <dbReference type="EMBL" id="QCP53104.1"/>
    </source>
</evidence>
<dbReference type="Pfam" id="PF13188">
    <property type="entry name" value="PAS_8"/>
    <property type="match status" value="1"/>
</dbReference>
<gene>
    <name evidence="2" type="ORF">FAZ95_28900</name>
</gene>
<dbReference type="Gene3D" id="3.30.450.40">
    <property type="match status" value="1"/>
</dbReference>
<dbReference type="EMBL" id="CP040078">
    <property type="protein sequence ID" value="QCP53104.1"/>
    <property type="molecule type" value="Genomic_DNA"/>
</dbReference>
<accession>A0A4P8J0J8</accession>
<dbReference type="Gene3D" id="3.30.450.20">
    <property type="entry name" value="PAS domain"/>
    <property type="match status" value="1"/>
</dbReference>
<dbReference type="NCBIfam" id="TIGR00229">
    <property type="entry name" value="sensory_box"/>
    <property type="match status" value="1"/>
</dbReference>
<dbReference type="PROSITE" id="PS50112">
    <property type="entry name" value="PAS"/>
    <property type="match status" value="1"/>
</dbReference>
<reference evidence="2 3" key="1">
    <citation type="submission" date="2019-05" db="EMBL/GenBank/DDBJ databases">
        <title>Burkholderia sp. DHOD12, isolated from subtropical forest soil.</title>
        <authorList>
            <person name="Gao Z.-H."/>
            <person name="Qiu L.-H."/>
        </authorList>
    </citation>
    <scope>NUCLEOTIDE SEQUENCE [LARGE SCALE GENOMIC DNA]</scope>
    <source>
        <strain evidence="2 3">DHOD12</strain>
    </source>
</reference>
<organism evidence="2 3">
    <name type="scientific">Trinickia violacea</name>
    <dbReference type="NCBI Taxonomy" id="2571746"/>
    <lineage>
        <taxon>Bacteria</taxon>
        <taxon>Pseudomonadati</taxon>
        <taxon>Pseudomonadota</taxon>
        <taxon>Betaproteobacteria</taxon>
        <taxon>Burkholderiales</taxon>
        <taxon>Burkholderiaceae</taxon>
        <taxon>Trinickia</taxon>
    </lineage>
</organism>
<dbReference type="Proteomes" id="UP000298656">
    <property type="component" value="Chromosome 2"/>
</dbReference>
<dbReference type="Pfam" id="PF01590">
    <property type="entry name" value="GAF"/>
    <property type="match status" value="1"/>
</dbReference>
<evidence type="ECO:0000259" key="1">
    <source>
        <dbReference type="PROSITE" id="PS50112"/>
    </source>
</evidence>
<dbReference type="OrthoDB" id="9810730at2"/>
<dbReference type="SMART" id="SM00065">
    <property type="entry name" value="GAF"/>
    <property type="match status" value="1"/>
</dbReference>
<keyword evidence="3" id="KW-1185">Reference proteome</keyword>
<dbReference type="AlphaFoldDB" id="A0A4P8J0J8"/>
<sequence>MTSERPSALPGRRERLLEQQAALAALTRMDVRQGESLTQRLQFITQTAALTMRVARVSLWRYTETRAALQCLDLYERSLNRHSDGAELEARRYPAYFQALGMSEAIVTDNAYADPRTQEFSDTYLTQHDITAMVDIPIHLHGRVDGVLRLEQVGPPSQWTPEDRLFGIALANLIALTLERHERRRAEEALRESEQRLATLVAYAPDAILVFDADADRYIQVNKQAASLFGHDCDSLLQIDPTRLSPERQPDGRLSSEARRQFLDLALKGGTPVFEWVHQNAAGELIPCEIRLVRLPHASRRLVRGSLAGTRLPSRISSGPRPNDAVHDN</sequence>
<dbReference type="InterPro" id="IPR029016">
    <property type="entry name" value="GAF-like_dom_sf"/>
</dbReference>
<name>A0A4P8J0J8_9BURK</name>